<dbReference type="InterPro" id="IPR011600">
    <property type="entry name" value="Pept_C14_caspase"/>
</dbReference>
<organism evidence="2 3">
    <name type="scientific">Tenacibaculum larymnensis</name>
    <dbReference type="NCBI Taxonomy" id="2878201"/>
    <lineage>
        <taxon>Bacteria</taxon>
        <taxon>Pseudomonadati</taxon>
        <taxon>Bacteroidota</taxon>
        <taxon>Flavobacteriia</taxon>
        <taxon>Flavobacteriales</taxon>
        <taxon>Flavobacteriaceae</taxon>
        <taxon>Tenacibaculum</taxon>
    </lineage>
</organism>
<dbReference type="RefSeq" id="WP_274641316.1">
    <property type="nucleotide sequence ID" value="NZ_JAIWJY010000015.1"/>
</dbReference>
<gene>
    <name evidence="2" type="ORF">LCI24_16250</name>
</gene>
<dbReference type="InterPro" id="IPR029030">
    <property type="entry name" value="Caspase-like_dom_sf"/>
</dbReference>
<dbReference type="AlphaFoldDB" id="A0A9X4ES50"/>
<feature type="domain" description="Peptidase C14 caspase" evidence="1">
    <location>
        <begin position="8"/>
        <end position="210"/>
    </location>
</feature>
<comment type="caution">
    <text evidence="2">The sequence shown here is derived from an EMBL/GenBank/DDBJ whole genome shotgun (WGS) entry which is preliminary data.</text>
</comment>
<name>A0A9X4ES50_9FLAO</name>
<dbReference type="SUPFAM" id="SSF52129">
    <property type="entry name" value="Caspase-like"/>
    <property type="match status" value="1"/>
</dbReference>
<dbReference type="Gene3D" id="3.40.50.1460">
    <property type="match status" value="1"/>
</dbReference>
<dbReference type="EMBL" id="JAIWJY010000015">
    <property type="protein sequence ID" value="MDE1208349.1"/>
    <property type="molecule type" value="Genomic_DNA"/>
</dbReference>
<dbReference type="Pfam" id="PF00656">
    <property type="entry name" value="Peptidase_C14"/>
    <property type="match status" value="1"/>
</dbReference>
<dbReference type="Proteomes" id="UP001149303">
    <property type="component" value="Unassembled WGS sequence"/>
</dbReference>
<reference evidence="2" key="1">
    <citation type="submission" date="2021-09" db="EMBL/GenBank/DDBJ databases">
        <authorList>
            <person name="Smyrli M."/>
        </authorList>
    </citation>
    <scope>NUCLEOTIDE SEQUENCE</scope>
    <source>
        <strain evidence="2">LAR25</strain>
    </source>
</reference>
<protein>
    <submittedName>
        <fullName evidence="2">Caspase family protein</fullName>
    </submittedName>
</protein>
<evidence type="ECO:0000313" key="3">
    <source>
        <dbReference type="Proteomes" id="UP001149303"/>
    </source>
</evidence>
<dbReference type="GO" id="GO:0004197">
    <property type="term" value="F:cysteine-type endopeptidase activity"/>
    <property type="evidence" value="ECO:0007669"/>
    <property type="project" value="InterPro"/>
</dbReference>
<proteinExistence type="predicted"/>
<evidence type="ECO:0000259" key="1">
    <source>
        <dbReference type="Pfam" id="PF00656"/>
    </source>
</evidence>
<keyword evidence="3" id="KW-1185">Reference proteome</keyword>
<accession>A0A9X4ES50</accession>
<sequence length="399" mass="45036">MNNYIYTIAIDEYNSNLFPNLNNAKLDAQRFSKVLIEKYNYEILNEPITDKIATRKNIIEGLNLITSLVNVEDTLIIYFAGHGEKHSITNKGFWIPSDASNSISDYIPNSTVIDIIEGIKVKHLLLVSDSCFSGTFLTQTRSGNNNSSFDKIKNLDSRWILTSGREEKVSDGQPGVGSPFSRAICEFLENNNEPIISGDLFNHVIKYTSKNSKQQSIAAHIENCGHKGGMIVFEPNKAKEKKENEISKLTIDIKLAQKLKDSGINQNSIFSYFDNKGEIYIDISSKKEKKLCSAFLAQELHDMIPEMIEIDTNTYIAHMTGYDRLTKKDVEEYNYAEVTVQKTMITRTPYMAICRCAGKMVAFSLTKDGKYNNLISWGKNQAEALALMVLNLKKEGKIK</sequence>
<dbReference type="GO" id="GO:0006508">
    <property type="term" value="P:proteolysis"/>
    <property type="evidence" value="ECO:0007669"/>
    <property type="project" value="InterPro"/>
</dbReference>
<evidence type="ECO:0000313" key="2">
    <source>
        <dbReference type="EMBL" id="MDE1208349.1"/>
    </source>
</evidence>